<evidence type="ECO:0000256" key="2">
    <source>
        <dbReference type="ARBA" id="ARBA00022573"/>
    </source>
</evidence>
<comment type="pathway">
    <text evidence="1">Cofactor biosynthesis; adenosylcobalamin biosynthesis.</text>
</comment>
<name>A0ABN1GXX2_9ACTN</name>
<evidence type="ECO:0000256" key="1">
    <source>
        <dbReference type="ARBA" id="ARBA00004953"/>
    </source>
</evidence>
<dbReference type="RefSeq" id="WP_344605678.1">
    <property type="nucleotide sequence ID" value="NZ_BAAAHE010000021.1"/>
</dbReference>
<keyword evidence="3" id="KW-0560">Oxidoreductase</keyword>
<evidence type="ECO:0000313" key="5">
    <source>
        <dbReference type="Proteomes" id="UP001500957"/>
    </source>
</evidence>
<comment type="caution">
    <text evidence="4">The sequence shown here is derived from an EMBL/GenBank/DDBJ whole genome shotgun (WGS) entry which is preliminary data.</text>
</comment>
<dbReference type="NCBIfam" id="NF005968">
    <property type="entry name" value="PRK08057.1-2"/>
    <property type="match status" value="1"/>
</dbReference>
<dbReference type="PANTHER" id="PTHR36925">
    <property type="entry name" value="COBALT-PRECORRIN-6A REDUCTASE"/>
    <property type="match status" value="1"/>
</dbReference>
<proteinExistence type="predicted"/>
<dbReference type="NCBIfam" id="TIGR00715">
    <property type="entry name" value="precor6x_red"/>
    <property type="match status" value="1"/>
</dbReference>
<sequence>MRTVLILGGTSEARALAAGLADDGRWRVVSSLAGRVSSPALPVGEVRVGGFGGPEKLAAWLTEHDVAAVVDATHPFAARISASAAQAAPAAGVPLLLLRRPGWTAGPDDAWTRVPDMPAAAAAVAAGEGPVLLTTGRGGLAVFADLPHRFVIRTVDPPEPPLPADAVVLLARGPYTVDGERALMREHGVRTLVTKDSGGAMTAAKLAAARELGVAVVMVDRPPAPAGVPTVADPADVLAWLDGLS</sequence>
<reference evidence="4 5" key="1">
    <citation type="journal article" date="2019" name="Int. J. Syst. Evol. Microbiol.">
        <title>The Global Catalogue of Microorganisms (GCM) 10K type strain sequencing project: providing services to taxonomists for standard genome sequencing and annotation.</title>
        <authorList>
            <consortium name="The Broad Institute Genomics Platform"/>
            <consortium name="The Broad Institute Genome Sequencing Center for Infectious Disease"/>
            <person name="Wu L."/>
            <person name="Ma J."/>
        </authorList>
    </citation>
    <scope>NUCLEOTIDE SEQUENCE [LARGE SCALE GENOMIC DNA]</scope>
    <source>
        <strain evidence="4 5">JCM 10671</strain>
    </source>
</reference>
<gene>
    <name evidence="4" type="ORF">GCM10009547_27690</name>
</gene>
<accession>A0ABN1GXX2</accession>
<dbReference type="PANTHER" id="PTHR36925:SF1">
    <property type="entry name" value="COBALT-PRECORRIN-6A REDUCTASE"/>
    <property type="match status" value="1"/>
</dbReference>
<organism evidence="4 5">
    <name type="scientific">Sporichthya brevicatena</name>
    <dbReference type="NCBI Taxonomy" id="171442"/>
    <lineage>
        <taxon>Bacteria</taxon>
        <taxon>Bacillati</taxon>
        <taxon>Actinomycetota</taxon>
        <taxon>Actinomycetes</taxon>
        <taxon>Sporichthyales</taxon>
        <taxon>Sporichthyaceae</taxon>
        <taxon>Sporichthya</taxon>
    </lineage>
</organism>
<keyword evidence="2" id="KW-0169">Cobalamin biosynthesis</keyword>
<evidence type="ECO:0000256" key="3">
    <source>
        <dbReference type="ARBA" id="ARBA00023002"/>
    </source>
</evidence>
<dbReference type="EMBL" id="BAAAHE010000021">
    <property type="protein sequence ID" value="GAA0623123.1"/>
    <property type="molecule type" value="Genomic_DNA"/>
</dbReference>
<keyword evidence="5" id="KW-1185">Reference proteome</keyword>
<dbReference type="InterPro" id="IPR003723">
    <property type="entry name" value="Precorrin-6x_reduct"/>
</dbReference>
<evidence type="ECO:0000313" key="4">
    <source>
        <dbReference type="EMBL" id="GAA0623123.1"/>
    </source>
</evidence>
<protein>
    <submittedName>
        <fullName evidence="4">Cobalt-precorrin-6A reductase</fullName>
    </submittedName>
</protein>
<dbReference type="PROSITE" id="PS51014">
    <property type="entry name" value="COBK_CBIJ"/>
    <property type="match status" value="1"/>
</dbReference>
<dbReference type="Proteomes" id="UP001500957">
    <property type="component" value="Unassembled WGS sequence"/>
</dbReference>
<dbReference type="Pfam" id="PF02571">
    <property type="entry name" value="CbiJ"/>
    <property type="match status" value="1"/>
</dbReference>